<comment type="caution">
    <text evidence="1">The sequence shown here is derived from an EMBL/GenBank/DDBJ whole genome shotgun (WGS) entry which is preliminary data.</text>
</comment>
<feature type="non-terminal residue" evidence="1">
    <location>
        <position position="176"/>
    </location>
</feature>
<evidence type="ECO:0000313" key="2">
    <source>
        <dbReference type="Proteomes" id="UP001140234"/>
    </source>
</evidence>
<dbReference type="EMBL" id="JANBUJ010000752">
    <property type="protein sequence ID" value="KAJ2770327.1"/>
    <property type="molecule type" value="Genomic_DNA"/>
</dbReference>
<dbReference type="Proteomes" id="UP001140234">
    <property type="component" value="Unassembled WGS sequence"/>
</dbReference>
<reference evidence="1" key="1">
    <citation type="submission" date="2022-07" db="EMBL/GenBank/DDBJ databases">
        <title>Phylogenomic reconstructions and comparative analyses of Kickxellomycotina fungi.</title>
        <authorList>
            <person name="Reynolds N.K."/>
            <person name="Stajich J.E."/>
            <person name="Barry K."/>
            <person name="Grigoriev I.V."/>
            <person name="Crous P."/>
            <person name="Smith M.E."/>
        </authorList>
    </citation>
    <scope>NUCLEOTIDE SEQUENCE</scope>
    <source>
        <strain evidence="1">CBS 109366</strain>
    </source>
</reference>
<name>A0ACC1JZ30_9FUNG</name>
<sequence>MWPSGWSFSLPSWAVSNSLQKRLVKFLLRRTVGRFLKTELDDSDLDVQLSGGQALNDAVAGLPVVVDSGTIGLVSVSVPWTQLWTGHCEIRIDELVVKSRLIDDSDEAGDGSDAASASGNGDRARQRAWRGNLAESVAMTEGGASILASSVFIADDFLRAEMLGYGEKDAVSVSKD</sequence>
<organism evidence="1 2">
    <name type="scientific">Coemansia nantahalensis</name>
    <dbReference type="NCBI Taxonomy" id="2789366"/>
    <lineage>
        <taxon>Eukaryota</taxon>
        <taxon>Fungi</taxon>
        <taxon>Fungi incertae sedis</taxon>
        <taxon>Zoopagomycota</taxon>
        <taxon>Kickxellomycotina</taxon>
        <taxon>Kickxellomycetes</taxon>
        <taxon>Kickxellales</taxon>
        <taxon>Kickxellaceae</taxon>
        <taxon>Coemansia</taxon>
    </lineage>
</organism>
<proteinExistence type="predicted"/>
<gene>
    <name evidence="1" type="primary">ATG2_2</name>
    <name evidence="1" type="ORF">IWQ57_002713</name>
</gene>
<protein>
    <submittedName>
        <fullName evidence="1">Autophagy- protein 2</fullName>
    </submittedName>
</protein>
<evidence type="ECO:0000313" key="1">
    <source>
        <dbReference type="EMBL" id="KAJ2770327.1"/>
    </source>
</evidence>
<keyword evidence="2" id="KW-1185">Reference proteome</keyword>
<accession>A0ACC1JZ30</accession>